<name>M1PB91_DESSD</name>
<keyword evidence="2" id="KW-1185">Reference proteome</keyword>
<evidence type="ECO:0000313" key="1">
    <source>
        <dbReference type="EMBL" id="AGF77010.1"/>
    </source>
</evidence>
<dbReference type="AlphaFoldDB" id="M1PB91"/>
<dbReference type="eggNOG" id="ENOG50333BJ">
    <property type="taxonomic scope" value="Bacteria"/>
</dbReference>
<dbReference type="KEGG" id="dsf:UWK_00426"/>
<sequence length="167" mass="19163">MTPEERDELLAEEWLIVRHSGEIPEITLYSSLYYLSKESDGPQLSLSEEELSRLKDAAAQRYQEIILRDIDVRNFHKSIYRGVRRTVYNWERCRAFARRQTVDCSHIRETAAQRLIAFLEQGVAAAGKNLPLIFINCSVAQLHELAEELGLDSGQLPADIARFCLPE</sequence>
<gene>
    <name evidence="1" type="ordered locus">UWK_00426</name>
</gene>
<dbReference type="Pfam" id="PF25159">
    <property type="entry name" value="DUF7826"/>
    <property type="match status" value="1"/>
</dbReference>
<dbReference type="EMBL" id="CP003985">
    <property type="protein sequence ID" value="AGF77010.1"/>
    <property type="molecule type" value="Genomic_DNA"/>
</dbReference>
<dbReference type="HOGENOM" id="CLU_1591895_0_0_7"/>
<reference evidence="2" key="1">
    <citation type="journal article" date="2013" name="Stand. Genomic Sci.">
        <title>Complete genome sequence of Desulfocapsa sulfexigens, a marine deltaproteobacterium specialized in disproportionating inorganic sulfur compounds.</title>
        <authorList>
            <person name="Finster K.W."/>
            <person name="Kjeldsen K.U."/>
            <person name="Kube M."/>
            <person name="Reinhardt R."/>
            <person name="Mussmann M."/>
            <person name="Amann R."/>
            <person name="Schreiber L."/>
        </authorList>
    </citation>
    <scope>NUCLEOTIDE SEQUENCE [LARGE SCALE GENOMIC DNA]</scope>
    <source>
        <strain evidence="2">DSM 10523 / SB164P1</strain>
    </source>
</reference>
<dbReference type="Proteomes" id="UP000011721">
    <property type="component" value="Chromosome"/>
</dbReference>
<dbReference type="PATRIC" id="fig|1167006.5.peg.489"/>
<dbReference type="STRING" id="1167006.UWK_00426"/>
<organism evidence="1 2">
    <name type="scientific">Desulfocapsa sulfexigens (strain DSM 10523 / SB164P1)</name>
    <dbReference type="NCBI Taxonomy" id="1167006"/>
    <lineage>
        <taxon>Bacteria</taxon>
        <taxon>Pseudomonadati</taxon>
        <taxon>Thermodesulfobacteriota</taxon>
        <taxon>Desulfobulbia</taxon>
        <taxon>Desulfobulbales</taxon>
        <taxon>Desulfocapsaceae</taxon>
        <taxon>Desulfocapsa</taxon>
    </lineage>
</organism>
<accession>M1PB91</accession>
<dbReference type="OrthoDB" id="5432101at2"/>
<proteinExistence type="predicted"/>
<protein>
    <submittedName>
        <fullName evidence="1">Uncharacterized protein</fullName>
    </submittedName>
</protein>
<evidence type="ECO:0000313" key="2">
    <source>
        <dbReference type="Proteomes" id="UP000011721"/>
    </source>
</evidence>
<dbReference type="RefSeq" id="WP_015402708.1">
    <property type="nucleotide sequence ID" value="NC_020304.1"/>
</dbReference>
<dbReference type="InterPro" id="IPR057148">
    <property type="entry name" value="DUF7826"/>
</dbReference>